<reference evidence="1" key="1">
    <citation type="submission" date="2021-10" db="EMBL/GenBank/DDBJ databases">
        <title>Melipona bicolor Genome sequencing and assembly.</title>
        <authorList>
            <person name="Araujo N.S."/>
            <person name="Arias M.C."/>
        </authorList>
    </citation>
    <scope>NUCLEOTIDE SEQUENCE</scope>
    <source>
        <strain evidence="1">USP_2M_L1-L4_2017</strain>
        <tissue evidence="1">Whole body</tissue>
    </source>
</reference>
<evidence type="ECO:0000313" key="2">
    <source>
        <dbReference type="Proteomes" id="UP001177670"/>
    </source>
</evidence>
<proteinExistence type="predicted"/>
<dbReference type="AlphaFoldDB" id="A0AA40KU44"/>
<evidence type="ECO:0000313" key="1">
    <source>
        <dbReference type="EMBL" id="KAK1133035.1"/>
    </source>
</evidence>
<dbReference type="Proteomes" id="UP001177670">
    <property type="component" value="Unassembled WGS sequence"/>
</dbReference>
<gene>
    <name evidence="1" type="ORF">K0M31_014398</name>
</gene>
<accession>A0AA40KU44</accession>
<sequence length="70" mass="7809">EPGDSSVSRASPPLNLNGLQESIFVNPASVSPREDIRFEVRPVTVKRPDSSREIWLDPAVLMVNFRETTT</sequence>
<organism evidence="1 2">
    <name type="scientific">Melipona bicolor</name>
    <dbReference type="NCBI Taxonomy" id="60889"/>
    <lineage>
        <taxon>Eukaryota</taxon>
        <taxon>Metazoa</taxon>
        <taxon>Ecdysozoa</taxon>
        <taxon>Arthropoda</taxon>
        <taxon>Hexapoda</taxon>
        <taxon>Insecta</taxon>
        <taxon>Pterygota</taxon>
        <taxon>Neoptera</taxon>
        <taxon>Endopterygota</taxon>
        <taxon>Hymenoptera</taxon>
        <taxon>Apocrita</taxon>
        <taxon>Aculeata</taxon>
        <taxon>Apoidea</taxon>
        <taxon>Anthophila</taxon>
        <taxon>Apidae</taxon>
        <taxon>Melipona</taxon>
    </lineage>
</organism>
<keyword evidence="2" id="KW-1185">Reference proteome</keyword>
<feature type="non-terminal residue" evidence="1">
    <location>
        <position position="1"/>
    </location>
</feature>
<comment type="caution">
    <text evidence="1">The sequence shown here is derived from an EMBL/GenBank/DDBJ whole genome shotgun (WGS) entry which is preliminary data.</text>
</comment>
<name>A0AA40KU44_9HYME</name>
<protein>
    <submittedName>
        <fullName evidence="1">Uncharacterized protein</fullName>
    </submittedName>
</protein>
<dbReference type="EMBL" id="JAHYIQ010000004">
    <property type="protein sequence ID" value="KAK1133035.1"/>
    <property type="molecule type" value="Genomic_DNA"/>
</dbReference>